<dbReference type="Pfam" id="PF00551">
    <property type="entry name" value="Formyl_trans_N"/>
    <property type="match status" value="1"/>
</dbReference>
<evidence type="ECO:0000313" key="8">
    <source>
        <dbReference type="EMBL" id="KKQ66034.1"/>
    </source>
</evidence>
<proteinExistence type="inferred from homology"/>
<reference evidence="8 9" key="1">
    <citation type="journal article" date="2015" name="Nature">
        <title>rRNA introns, odd ribosomes, and small enigmatic genomes across a large radiation of phyla.</title>
        <authorList>
            <person name="Brown C.T."/>
            <person name="Hug L.A."/>
            <person name="Thomas B.C."/>
            <person name="Sharon I."/>
            <person name="Castelle C.J."/>
            <person name="Singh A."/>
            <person name="Wilkins M.J."/>
            <person name="Williams K.H."/>
            <person name="Banfield J.F."/>
        </authorList>
    </citation>
    <scope>NUCLEOTIDE SEQUENCE [LARGE SCALE GENOMIC DNA]</scope>
</reference>
<evidence type="ECO:0000256" key="5">
    <source>
        <dbReference type="HAMAP-Rule" id="MF_00182"/>
    </source>
</evidence>
<evidence type="ECO:0000256" key="2">
    <source>
        <dbReference type="ARBA" id="ARBA00012261"/>
    </source>
</evidence>
<protein>
    <recommendedName>
        <fullName evidence="2 5">Methionyl-tRNA formyltransferase</fullName>
        <ecNumber evidence="2 5">2.1.2.9</ecNumber>
    </recommendedName>
</protein>
<dbReference type="EC" id="2.1.2.9" evidence="2 5"/>
<gene>
    <name evidence="5" type="primary">fmt</name>
    <name evidence="8" type="ORF">US86_C0007G0079</name>
</gene>
<sequence>MKSLKIIFFGTPSFVVPVLEALNKHFTVVAVVTSPVTPAPVEVYANSHNIPVLSMEKLKNLKADLFVVAAFGKIIPRSIIESPKYKTLNIHPSLLPKYRGTAPIQNAILNGDRISGITIMQIDEKMDHGPILVQEEFELSDKDTTEILYNKMFQKGAEMLVRAIPEYLQNNLKPQPQDHSKATYTKMLKKEDGYFDINNPPSTQTLNRMIRAFYPWPTAWTKWQSKIVKFLPNKAIQVEGKKPVYVKEFLNGYPNFPKNILECLQ</sequence>
<dbReference type="PANTHER" id="PTHR11138:SF5">
    <property type="entry name" value="METHIONYL-TRNA FORMYLTRANSFERASE, MITOCHONDRIAL"/>
    <property type="match status" value="1"/>
</dbReference>
<feature type="domain" description="Formyl transferase N-terminal" evidence="6">
    <location>
        <begin position="44"/>
        <end position="164"/>
    </location>
</feature>
<dbReference type="GO" id="GO:0004479">
    <property type="term" value="F:methionyl-tRNA formyltransferase activity"/>
    <property type="evidence" value="ECO:0007669"/>
    <property type="project" value="UniProtKB-UniRule"/>
</dbReference>
<keyword evidence="4 5" id="KW-0648">Protein biosynthesis</keyword>
<comment type="caution">
    <text evidence="8">The sequence shown here is derived from an EMBL/GenBank/DDBJ whole genome shotgun (WGS) entry which is preliminary data.</text>
</comment>
<dbReference type="HAMAP" id="MF_00182">
    <property type="entry name" value="Formyl_trans"/>
    <property type="match status" value="1"/>
</dbReference>
<dbReference type="PATRIC" id="fig|1618422.5.peg.985"/>
<name>A0A0G0LX89_9BACT</name>
<dbReference type="EMBL" id="LBUP01000007">
    <property type="protein sequence ID" value="KKQ66034.1"/>
    <property type="molecule type" value="Genomic_DNA"/>
</dbReference>
<dbReference type="InterPro" id="IPR005793">
    <property type="entry name" value="Formyl_trans_C"/>
</dbReference>
<evidence type="ECO:0000256" key="4">
    <source>
        <dbReference type="ARBA" id="ARBA00022917"/>
    </source>
</evidence>
<dbReference type="CDD" id="cd08646">
    <property type="entry name" value="FMT_core_Met-tRNA-FMT_N"/>
    <property type="match status" value="1"/>
</dbReference>
<dbReference type="Pfam" id="PF02911">
    <property type="entry name" value="Formyl_trans_C"/>
    <property type="match status" value="1"/>
</dbReference>
<organism evidence="8 9">
    <name type="scientific">Candidatus Daviesbacteria bacterium GW2011_GWA2_38_24</name>
    <dbReference type="NCBI Taxonomy" id="1618422"/>
    <lineage>
        <taxon>Bacteria</taxon>
        <taxon>Candidatus Daviesiibacteriota</taxon>
    </lineage>
</organism>
<dbReference type="SUPFAM" id="SSF50486">
    <property type="entry name" value="FMT C-terminal domain-like"/>
    <property type="match status" value="1"/>
</dbReference>
<evidence type="ECO:0000256" key="1">
    <source>
        <dbReference type="ARBA" id="ARBA00010699"/>
    </source>
</evidence>
<dbReference type="GO" id="GO:0005829">
    <property type="term" value="C:cytosol"/>
    <property type="evidence" value="ECO:0007669"/>
    <property type="project" value="TreeGrafter"/>
</dbReference>
<evidence type="ECO:0000259" key="7">
    <source>
        <dbReference type="Pfam" id="PF02911"/>
    </source>
</evidence>
<dbReference type="InterPro" id="IPR002376">
    <property type="entry name" value="Formyl_transf_N"/>
</dbReference>
<dbReference type="SUPFAM" id="SSF53328">
    <property type="entry name" value="Formyltransferase"/>
    <property type="match status" value="1"/>
</dbReference>
<dbReference type="Gene3D" id="3.40.50.12230">
    <property type="match status" value="1"/>
</dbReference>
<evidence type="ECO:0000313" key="9">
    <source>
        <dbReference type="Proteomes" id="UP000034235"/>
    </source>
</evidence>
<dbReference type="AlphaFoldDB" id="A0A0G0LX89"/>
<dbReference type="InterPro" id="IPR005794">
    <property type="entry name" value="Fmt"/>
</dbReference>
<comment type="function">
    <text evidence="5">Attaches a formyl group to the free amino group of methionyl-tRNA(fMet). The formyl group appears to play a dual role in the initiator identity of N-formylmethionyl-tRNA by promoting its recognition by IF2 and preventing the misappropriation of this tRNA by the elongation apparatus.</text>
</comment>
<evidence type="ECO:0000256" key="3">
    <source>
        <dbReference type="ARBA" id="ARBA00022679"/>
    </source>
</evidence>
<keyword evidence="3 5" id="KW-0808">Transferase</keyword>
<dbReference type="PANTHER" id="PTHR11138">
    <property type="entry name" value="METHIONYL-TRNA FORMYLTRANSFERASE"/>
    <property type="match status" value="1"/>
</dbReference>
<dbReference type="InterPro" id="IPR011034">
    <property type="entry name" value="Formyl_transferase-like_C_sf"/>
</dbReference>
<dbReference type="Proteomes" id="UP000034235">
    <property type="component" value="Unassembled WGS sequence"/>
</dbReference>
<dbReference type="InterPro" id="IPR036477">
    <property type="entry name" value="Formyl_transf_N_sf"/>
</dbReference>
<dbReference type="NCBIfam" id="TIGR00460">
    <property type="entry name" value="fmt"/>
    <property type="match status" value="1"/>
</dbReference>
<comment type="similarity">
    <text evidence="1 5">Belongs to the Fmt family.</text>
</comment>
<dbReference type="InterPro" id="IPR041711">
    <property type="entry name" value="Met-tRNA-FMT_N"/>
</dbReference>
<evidence type="ECO:0000259" key="6">
    <source>
        <dbReference type="Pfam" id="PF00551"/>
    </source>
</evidence>
<comment type="catalytic activity">
    <reaction evidence="5">
        <text>L-methionyl-tRNA(fMet) + (6R)-10-formyltetrahydrofolate = N-formyl-L-methionyl-tRNA(fMet) + (6S)-5,6,7,8-tetrahydrofolate + H(+)</text>
        <dbReference type="Rhea" id="RHEA:24380"/>
        <dbReference type="Rhea" id="RHEA-COMP:9952"/>
        <dbReference type="Rhea" id="RHEA-COMP:9953"/>
        <dbReference type="ChEBI" id="CHEBI:15378"/>
        <dbReference type="ChEBI" id="CHEBI:57453"/>
        <dbReference type="ChEBI" id="CHEBI:78530"/>
        <dbReference type="ChEBI" id="CHEBI:78844"/>
        <dbReference type="ChEBI" id="CHEBI:195366"/>
        <dbReference type="EC" id="2.1.2.9"/>
    </reaction>
</comment>
<accession>A0A0G0LX89</accession>
<feature type="domain" description="Formyl transferase C-terminal" evidence="7">
    <location>
        <begin position="188"/>
        <end position="232"/>
    </location>
</feature>
<feature type="binding site" evidence="5">
    <location>
        <begin position="93"/>
        <end position="96"/>
    </location>
    <ligand>
        <name>(6S)-5,6,7,8-tetrahydrofolate</name>
        <dbReference type="ChEBI" id="CHEBI:57453"/>
    </ligand>
</feature>